<dbReference type="AlphaFoldDB" id="A0AAD7TVW0"/>
<dbReference type="InterPro" id="IPR057683">
    <property type="entry name" value="DUF7923"/>
</dbReference>
<keyword evidence="5" id="KW-1185">Reference proteome</keyword>
<keyword evidence="1" id="KW-0863">Zinc-finger</keyword>
<evidence type="ECO:0000313" key="4">
    <source>
        <dbReference type="EMBL" id="KAJ8486876.1"/>
    </source>
</evidence>
<keyword evidence="1" id="KW-0479">Metal-binding</keyword>
<protein>
    <recommendedName>
        <fullName evidence="3">C3H1-type domain-containing protein</fullName>
    </recommendedName>
</protein>
<dbReference type="GO" id="GO:0008270">
    <property type="term" value="F:zinc ion binding"/>
    <property type="evidence" value="ECO:0007669"/>
    <property type="project" value="UniProtKB-KW"/>
</dbReference>
<evidence type="ECO:0000259" key="3">
    <source>
        <dbReference type="PROSITE" id="PS50103"/>
    </source>
</evidence>
<keyword evidence="1" id="KW-0862">Zinc</keyword>
<dbReference type="PROSITE" id="PS50103">
    <property type="entry name" value="ZF_C3H1"/>
    <property type="match status" value="1"/>
</dbReference>
<dbReference type="InterPro" id="IPR000571">
    <property type="entry name" value="Znf_CCCH"/>
</dbReference>
<reference evidence="4" key="1">
    <citation type="submission" date="2022-11" db="EMBL/GenBank/DDBJ databases">
        <title>Genome Sequence of Cubamyces cubensis.</title>
        <authorList>
            <person name="Buettner E."/>
        </authorList>
    </citation>
    <scope>NUCLEOTIDE SEQUENCE</scope>
    <source>
        <strain evidence="4">MPL-01</strain>
    </source>
</reference>
<evidence type="ECO:0000256" key="1">
    <source>
        <dbReference type="PROSITE-ProRule" id="PRU00723"/>
    </source>
</evidence>
<gene>
    <name evidence="4" type="ORF">ONZ51_g4540</name>
</gene>
<feature type="signal peptide" evidence="2">
    <location>
        <begin position="1"/>
        <end position="24"/>
    </location>
</feature>
<evidence type="ECO:0000313" key="5">
    <source>
        <dbReference type="Proteomes" id="UP001215151"/>
    </source>
</evidence>
<dbReference type="Pfam" id="PF25540">
    <property type="entry name" value="DUF7923"/>
    <property type="match status" value="1"/>
</dbReference>
<organism evidence="4 5">
    <name type="scientific">Trametes cubensis</name>
    <dbReference type="NCBI Taxonomy" id="1111947"/>
    <lineage>
        <taxon>Eukaryota</taxon>
        <taxon>Fungi</taxon>
        <taxon>Dikarya</taxon>
        <taxon>Basidiomycota</taxon>
        <taxon>Agaricomycotina</taxon>
        <taxon>Agaricomycetes</taxon>
        <taxon>Polyporales</taxon>
        <taxon>Polyporaceae</taxon>
        <taxon>Trametes</taxon>
    </lineage>
</organism>
<feature type="zinc finger region" description="C3H1-type" evidence="1">
    <location>
        <begin position="343"/>
        <end position="370"/>
    </location>
</feature>
<accession>A0AAD7TVW0</accession>
<feature type="chain" id="PRO_5042072605" description="C3H1-type domain-containing protein" evidence="2">
    <location>
        <begin position="25"/>
        <end position="422"/>
    </location>
</feature>
<dbReference type="PANTHER" id="PTHR37543">
    <property type="entry name" value="CCCH ZINC FINGER DNA BINDING PROTEIN (AFU_ORTHOLOGUE AFUA_5G12760)"/>
    <property type="match status" value="1"/>
</dbReference>
<sequence>MSVSTKQLWCVALLLSTDLLNNLADLSIRDNALDHLRELTGATLYRHSELEARVAELEGELAALKLVYNATTDIDKPAHNAQISSISRQSSTFNVAQDPLVLCVIDGDRLLFDPSLIERGYQGGRQAAQDFTQAIAKELLEQNLTGFERLSFWVTIFLNKRAVFNSLRDDGAPTPEQFEAFLLGFGQASPRFLVVDAGPGRDSTEAKVKEYIKTYIRFPQTLRLFFGGIDEAYLAMYDALDKEDLVQKLVLMEPPSDSFPVIHRMSARTTRFDGLFMTEKVTPWLARRPGPLLGISEASSGVVTNGGLISPQSESQGSMYATPPPNGSSEYLKPIDPTKPLHKQNPPPCNEHYLMTCSKGPNCKYSHDWFLSSEQLEVLARNAKKAPCNYLKNGENRSQSAYAVLLDGMHPPIALQQTVEVA</sequence>
<name>A0AAD7TVW0_9APHY</name>
<keyword evidence="2" id="KW-0732">Signal</keyword>
<dbReference type="Proteomes" id="UP001215151">
    <property type="component" value="Unassembled WGS sequence"/>
</dbReference>
<dbReference type="EMBL" id="JAPEVG010000089">
    <property type="protein sequence ID" value="KAJ8486876.1"/>
    <property type="molecule type" value="Genomic_DNA"/>
</dbReference>
<feature type="domain" description="C3H1-type" evidence="3">
    <location>
        <begin position="343"/>
        <end position="370"/>
    </location>
</feature>
<evidence type="ECO:0000256" key="2">
    <source>
        <dbReference type="SAM" id="SignalP"/>
    </source>
</evidence>
<proteinExistence type="predicted"/>
<comment type="caution">
    <text evidence="4">The sequence shown here is derived from an EMBL/GenBank/DDBJ whole genome shotgun (WGS) entry which is preliminary data.</text>
</comment>
<dbReference type="PANTHER" id="PTHR37543:SF1">
    <property type="entry name" value="CCCH ZINC FINGER DNA BINDING PROTEIN (AFU_ORTHOLOGUE AFUA_5G12760)"/>
    <property type="match status" value="1"/>
</dbReference>